<evidence type="ECO:0000313" key="7">
    <source>
        <dbReference type="Proteomes" id="UP000694941"/>
    </source>
</evidence>
<dbReference type="RefSeq" id="XP_013782969.2">
    <property type="nucleotide sequence ID" value="XM_013927515.2"/>
</dbReference>
<keyword evidence="4" id="KW-0963">Cytoplasm</keyword>
<reference evidence="8 9" key="1">
    <citation type="submission" date="2025-05" db="UniProtKB">
        <authorList>
            <consortium name="RefSeq"/>
        </authorList>
    </citation>
    <scope>IDENTIFICATION</scope>
    <source>
        <tissue evidence="8 9">Muscle</tissue>
    </source>
</reference>
<evidence type="ECO:0000256" key="6">
    <source>
        <dbReference type="ARBA" id="ARBA00023136"/>
    </source>
</evidence>
<evidence type="ECO:0000313" key="9">
    <source>
        <dbReference type="RefSeq" id="XP_022251029.1"/>
    </source>
</evidence>
<evidence type="ECO:0000256" key="5">
    <source>
        <dbReference type="ARBA" id="ARBA00022553"/>
    </source>
</evidence>
<dbReference type="InterPro" id="IPR014710">
    <property type="entry name" value="RmlC-like_jellyroll"/>
</dbReference>
<dbReference type="InterPro" id="IPR018490">
    <property type="entry name" value="cNMP-bd_dom_sf"/>
</dbReference>
<keyword evidence="3" id="KW-1003">Cell membrane</keyword>
<accession>A0ABM1BJ15</accession>
<sequence>MACYGYQDFLNSLKRPPDKRTQEELQIVYSYLHGIEALSSLRKASLQALCKSVRYEQHNGNNILYCRGELSTCWYVLLSGCVFIDGSMFLPRSSFGKRSVEGGRRVSECIILESSEMIAVSLFNMYVCVYEACVKLDLCFYPWLITNSAPYTQTNYVTFYHFL</sequence>
<evidence type="ECO:0000313" key="8">
    <source>
        <dbReference type="RefSeq" id="XP_013782969.2"/>
    </source>
</evidence>
<gene>
    <name evidence="8 9" type="primary">LOC106467194</name>
</gene>
<dbReference type="Proteomes" id="UP000694941">
    <property type="component" value="Unplaced"/>
</dbReference>
<organism evidence="7 8">
    <name type="scientific">Limulus polyphemus</name>
    <name type="common">Atlantic horseshoe crab</name>
    <dbReference type="NCBI Taxonomy" id="6850"/>
    <lineage>
        <taxon>Eukaryota</taxon>
        <taxon>Metazoa</taxon>
        <taxon>Ecdysozoa</taxon>
        <taxon>Arthropoda</taxon>
        <taxon>Chelicerata</taxon>
        <taxon>Merostomata</taxon>
        <taxon>Xiphosura</taxon>
        <taxon>Limulidae</taxon>
        <taxon>Limulus</taxon>
    </lineage>
</organism>
<keyword evidence="5" id="KW-0597">Phosphoprotein</keyword>
<proteinExistence type="predicted"/>
<evidence type="ECO:0000256" key="1">
    <source>
        <dbReference type="ARBA" id="ARBA00004236"/>
    </source>
</evidence>
<evidence type="ECO:0000256" key="2">
    <source>
        <dbReference type="ARBA" id="ARBA00004496"/>
    </source>
</evidence>
<dbReference type="PANTHER" id="PTHR45161">
    <property type="entry name" value="CYTOSKELETON-ASSOCIATED PROTEIN 4"/>
    <property type="match status" value="1"/>
</dbReference>
<dbReference type="SUPFAM" id="SSF51206">
    <property type="entry name" value="cAMP-binding domain-like"/>
    <property type="match status" value="1"/>
</dbReference>
<name>A0ABM1BJ15_LIMPO</name>
<keyword evidence="7" id="KW-1185">Reference proteome</keyword>
<keyword evidence="6" id="KW-0472">Membrane</keyword>
<comment type="subcellular location">
    <subcellularLocation>
        <location evidence="1">Cell membrane</location>
    </subcellularLocation>
    <subcellularLocation>
        <location evidence="2">Cytoplasm</location>
    </subcellularLocation>
</comment>
<evidence type="ECO:0000256" key="4">
    <source>
        <dbReference type="ARBA" id="ARBA00022490"/>
    </source>
</evidence>
<evidence type="ECO:0000256" key="3">
    <source>
        <dbReference type="ARBA" id="ARBA00022475"/>
    </source>
</evidence>
<dbReference type="GeneID" id="106467194"/>
<dbReference type="PANTHER" id="PTHR45161:SF2">
    <property type="entry name" value="RAP GUANINE NUCLEOTIDE EXCHANGE FACTOR 2"/>
    <property type="match status" value="1"/>
</dbReference>
<protein>
    <submittedName>
        <fullName evidence="8 9">Rap guanine nucleotide exchange factor 6-like isoform X1</fullName>
    </submittedName>
</protein>
<dbReference type="RefSeq" id="XP_022251029.1">
    <property type="nucleotide sequence ID" value="XM_022395321.1"/>
</dbReference>
<dbReference type="Gene3D" id="2.60.120.10">
    <property type="entry name" value="Jelly Rolls"/>
    <property type="match status" value="1"/>
</dbReference>